<dbReference type="NCBIfam" id="TIGR01426">
    <property type="entry name" value="MGT"/>
    <property type="match status" value="1"/>
</dbReference>
<dbReference type="eggNOG" id="COG1819">
    <property type="taxonomic scope" value="Bacteria"/>
</dbReference>
<keyword evidence="2 4" id="KW-0808">Transferase</keyword>
<reference evidence="4 5" key="1">
    <citation type="journal article" date="2009" name="Stand. Genomic Sci.">
        <title>Complete genome sequence of Slackia heliotrinireducens type strain (RHS 1).</title>
        <authorList>
            <person name="Pukall R."/>
            <person name="Lapidus A."/>
            <person name="Nolan M."/>
            <person name="Copeland A."/>
            <person name="Glavina Del Rio T."/>
            <person name="Lucas S."/>
            <person name="Chen F."/>
            <person name="Tice H."/>
            <person name="Cheng J.F."/>
            <person name="Chertkov O."/>
            <person name="Bruce D."/>
            <person name="Goodwin L."/>
            <person name="Kuske C."/>
            <person name="Brettin T."/>
            <person name="Detter J.C."/>
            <person name="Han C."/>
            <person name="Pitluck S."/>
            <person name="Pati A."/>
            <person name="Mavrommatis K."/>
            <person name="Ivanova N."/>
            <person name="Ovchinnikova G."/>
            <person name="Chen A."/>
            <person name="Palaniappan K."/>
            <person name="Schneider S."/>
            <person name="Rohde M."/>
            <person name="Chain P."/>
            <person name="D'haeseleer P."/>
            <person name="Goker M."/>
            <person name="Bristow J."/>
            <person name="Eisen J.A."/>
            <person name="Markowitz V."/>
            <person name="Kyrpides N.C."/>
            <person name="Klenk H.P."/>
            <person name="Hugenholtz P."/>
        </authorList>
    </citation>
    <scope>NUCLEOTIDE SEQUENCE [LARGE SCALE GENOMIC DNA]</scope>
    <source>
        <strain evidence="5">ATCC 29202 / DSM 20476 / NCTC 11029 / RHS 1</strain>
    </source>
</reference>
<dbReference type="HOGENOM" id="CLU_000537_7_1_11"/>
<dbReference type="PANTHER" id="PTHR21015:SF22">
    <property type="entry name" value="GLYCOSYLTRANSFERASE"/>
    <property type="match status" value="1"/>
</dbReference>
<evidence type="ECO:0000256" key="1">
    <source>
        <dbReference type="ARBA" id="ARBA00009995"/>
    </source>
</evidence>
<evidence type="ECO:0000313" key="4">
    <source>
        <dbReference type="EMBL" id="ACV22174.1"/>
    </source>
</evidence>
<proteinExistence type="inferred from homology"/>
<keyword evidence="5" id="KW-1185">Reference proteome</keyword>
<organism evidence="4 5">
    <name type="scientific">Slackia heliotrinireducens (strain ATCC 29202 / DSM 20476 / NCTC 11029 / RHS 1)</name>
    <name type="common">Peptococcus heliotrinreducens</name>
    <dbReference type="NCBI Taxonomy" id="471855"/>
    <lineage>
        <taxon>Bacteria</taxon>
        <taxon>Bacillati</taxon>
        <taxon>Actinomycetota</taxon>
        <taxon>Coriobacteriia</taxon>
        <taxon>Eggerthellales</taxon>
        <taxon>Eggerthellaceae</taxon>
        <taxon>Slackia</taxon>
    </lineage>
</organism>
<dbReference type="CAZy" id="GT1">
    <property type="family name" value="Glycosyltransferase Family 1"/>
</dbReference>
<feature type="domain" description="Erythromycin biosynthesis protein CIII-like C-terminal" evidence="3">
    <location>
        <begin position="244"/>
        <end position="383"/>
    </location>
</feature>
<dbReference type="AlphaFoldDB" id="C7N5I9"/>
<dbReference type="Proteomes" id="UP000002026">
    <property type="component" value="Chromosome"/>
</dbReference>
<dbReference type="Pfam" id="PF06722">
    <property type="entry name" value="EryCIII-like_C"/>
    <property type="match status" value="1"/>
</dbReference>
<dbReference type="SUPFAM" id="SSF53756">
    <property type="entry name" value="UDP-Glycosyltransferase/glycogen phosphorylase"/>
    <property type="match status" value="1"/>
</dbReference>
<evidence type="ECO:0000256" key="2">
    <source>
        <dbReference type="ARBA" id="ARBA00022679"/>
    </source>
</evidence>
<dbReference type="Gene3D" id="3.40.50.2000">
    <property type="entry name" value="Glycogen Phosphorylase B"/>
    <property type="match status" value="2"/>
</dbReference>
<gene>
    <name evidence="4" type="ordered locus">Shel_11390</name>
</gene>
<dbReference type="STRING" id="471855.Shel_11390"/>
<evidence type="ECO:0000259" key="3">
    <source>
        <dbReference type="Pfam" id="PF06722"/>
    </source>
</evidence>
<dbReference type="GO" id="GO:0016758">
    <property type="term" value="F:hexosyltransferase activity"/>
    <property type="evidence" value="ECO:0007669"/>
    <property type="project" value="InterPro"/>
</dbReference>
<dbReference type="RefSeq" id="WP_012798277.1">
    <property type="nucleotide sequence ID" value="NC_013165.1"/>
</dbReference>
<dbReference type="FunFam" id="3.40.50.2000:FF:000072">
    <property type="entry name" value="Glycosyl transferase"/>
    <property type="match status" value="1"/>
</dbReference>
<dbReference type="InterPro" id="IPR010610">
    <property type="entry name" value="EryCIII-like_C"/>
</dbReference>
<dbReference type="GO" id="GO:0008194">
    <property type="term" value="F:UDP-glycosyltransferase activity"/>
    <property type="evidence" value="ECO:0007669"/>
    <property type="project" value="InterPro"/>
</dbReference>
<accession>C7N5I9</accession>
<dbReference type="CDD" id="cd03784">
    <property type="entry name" value="GT1_Gtf-like"/>
    <property type="match status" value="1"/>
</dbReference>
<dbReference type="InterPro" id="IPR002213">
    <property type="entry name" value="UDP_glucos_trans"/>
</dbReference>
<dbReference type="PANTHER" id="PTHR21015">
    <property type="entry name" value="UDP-N-ACETYLGLUCOSAMINE--N-ACETYLMURAMYL-(PENTAPEPTIDE) PYROPHOSPHORYL-UNDECAPRENOL N-ACETYLGLUCOSAMINE TRANSFERASE 1"/>
    <property type="match status" value="1"/>
</dbReference>
<sequence length="396" mass="44178">MRALWFCIPAHGHTNPTMEVVRELTRRGHEVRYYSFEEFRAKIEGAGAQFVACDSFLPPIDEKAEKRLRRVSTTEMSVQSFRTVANLDPVVSEDVATWRPDVVVTDSACFWGKLAAVKHGLPWVCSTTTFAFNEYSSKYMSYSASEMADMVLGLPRLNREIRRLRPLGYEVKSALDIVRNKPGDNTIVYTSRKFQPCSETFDEEHYRFVGPSVRDVAPKEKSGRPLVYASLGTVINDRPGFYRTLINALRDADADLIISCGKAFDPAQLGELPSNVRVEQYVDQMEVLSRTSLFVTHCGMNSASEGMWMGVPELLFPLTGEQRAVARRVTEVGAGAMLEERMAKDAATLREAIVGALEDGRLREGSTRMRDDLRSCAGPAGAADFIEQVARRPVGV</sequence>
<name>C7N5I9_SLAHD</name>
<evidence type="ECO:0000313" key="5">
    <source>
        <dbReference type="Proteomes" id="UP000002026"/>
    </source>
</evidence>
<dbReference type="InterPro" id="IPR006326">
    <property type="entry name" value="UDPGT_MGT-like"/>
</dbReference>
<comment type="similarity">
    <text evidence="1">Belongs to the UDP-glycosyltransferase family.</text>
</comment>
<dbReference type="EMBL" id="CP001684">
    <property type="protein sequence ID" value="ACV22174.1"/>
    <property type="molecule type" value="Genomic_DNA"/>
</dbReference>
<dbReference type="KEGG" id="shi:Shel_11390"/>
<protein>
    <submittedName>
        <fullName evidence="4">Glycosyltransferase, MGT family</fullName>
    </submittedName>
</protein>